<dbReference type="AlphaFoldDB" id="X1LV56"/>
<evidence type="ECO:0008006" key="9">
    <source>
        <dbReference type="Google" id="ProtNLM"/>
    </source>
</evidence>
<comment type="similarity">
    <text evidence="2">Belongs to the endoribonuclease YbeY family.</text>
</comment>
<dbReference type="InterPro" id="IPR020549">
    <property type="entry name" value="YbeY_CS"/>
</dbReference>
<proteinExistence type="inferred from homology"/>
<organism evidence="8">
    <name type="scientific">marine sediment metagenome</name>
    <dbReference type="NCBI Taxonomy" id="412755"/>
    <lineage>
        <taxon>unclassified sequences</taxon>
        <taxon>metagenomes</taxon>
        <taxon>ecological metagenomes</taxon>
    </lineage>
</organism>
<gene>
    <name evidence="8" type="ORF">S06H3_01586</name>
</gene>
<reference evidence="8" key="1">
    <citation type="journal article" date="2014" name="Front. Microbiol.">
        <title>High frequency of phylogenetically diverse reductive dehalogenase-homologous genes in deep subseafloor sedimentary metagenomes.</title>
        <authorList>
            <person name="Kawai M."/>
            <person name="Futagami T."/>
            <person name="Toyoda A."/>
            <person name="Takaki Y."/>
            <person name="Nishi S."/>
            <person name="Hori S."/>
            <person name="Arai W."/>
            <person name="Tsubouchi T."/>
            <person name="Morono Y."/>
            <person name="Uchiyama I."/>
            <person name="Ito T."/>
            <person name="Fujiyama A."/>
            <person name="Inagaki F."/>
            <person name="Takami H."/>
        </authorList>
    </citation>
    <scope>NUCLEOTIDE SEQUENCE</scope>
    <source>
        <strain evidence="8">Expedition CK06-06</strain>
    </source>
</reference>
<dbReference type="PROSITE" id="PS01306">
    <property type="entry name" value="UPF0054"/>
    <property type="match status" value="1"/>
</dbReference>
<dbReference type="GO" id="GO:0004519">
    <property type="term" value="F:endonuclease activity"/>
    <property type="evidence" value="ECO:0007669"/>
    <property type="project" value="UniProtKB-KW"/>
</dbReference>
<sequence>TMIRVHDLTNSQVDEDFFREIARNVFKKEKVEEKIGLSIILVKPRRIRELNKKYKKENRTTDVLSFGQELNSRRLKFPSLPNENLELGDVVICLNEVKKNARKFNSDFKKELALVLIHGILHLLGYDHEKSDKEAKKMREKEKEYLKQTLNFKL</sequence>
<name>X1LV56_9ZZZZ</name>
<evidence type="ECO:0000256" key="5">
    <source>
        <dbReference type="ARBA" id="ARBA00022759"/>
    </source>
</evidence>
<dbReference type="PANTHER" id="PTHR46986:SF1">
    <property type="entry name" value="ENDORIBONUCLEASE YBEY, CHLOROPLASTIC"/>
    <property type="match status" value="1"/>
</dbReference>
<feature type="non-terminal residue" evidence="8">
    <location>
        <position position="1"/>
    </location>
</feature>
<keyword evidence="4" id="KW-0479">Metal-binding</keyword>
<dbReference type="Gene3D" id="3.40.390.30">
    <property type="entry name" value="Metalloproteases ('zincins'), catalytic domain"/>
    <property type="match status" value="1"/>
</dbReference>
<dbReference type="SUPFAM" id="SSF55486">
    <property type="entry name" value="Metalloproteases ('zincins'), catalytic domain"/>
    <property type="match status" value="1"/>
</dbReference>
<evidence type="ECO:0000256" key="3">
    <source>
        <dbReference type="ARBA" id="ARBA00022722"/>
    </source>
</evidence>
<comment type="caution">
    <text evidence="8">The sequence shown here is derived from an EMBL/GenBank/DDBJ whole genome shotgun (WGS) entry which is preliminary data.</text>
</comment>
<dbReference type="GO" id="GO:0006364">
    <property type="term" value="P:rRNA processing"/>
    <property type="evidence" value="ECO:0007669"/>
    <property type="project" value="InterPro"/>
</dbReference>
<keyword evidence="3" id="KW-0540">Nuclease</keyword>
<evidence type="ECO:0000256" key="7">
    <source>
        <dbReference type="ARBA" id="ARBA00022833"/>
    </source>
</evidence>
<dbReference type="GO" id="GO:0004222">
    <property type="term" value="F:metalloendopeptidase activity"/>
    <property type="evidence" value="ECO:0007669"/>
    <property type="project" value="InterPro"/>
</dbReference>
<dbReference type="GO" id="GO:0046872">
    <property type="term" value="F:metal ion binding"/>
    <property type="evidence" value="ECO:0007669"/>
    <property type="project" value="UniProtKB-KW"/>
</dbReference>
<accession>X1LV56</accession>
<evidence type="ECO:0000313" key="8">
    <source>
        <dbReference type="EMBL" id="GAH97988.1"/>
    </source>
</evidence>
<dbReference type="NCBIfam" id="TIGR00043">
    <property type="entry name" value="rRNA maturation RNase YbeY"/>
    <property type="match status" value="1"/>
</dbReference>
<dbReference type="HAMAP" id="MF_00009">
    <property type="entry name" value="Endoribonucl_YbeY"/>
    <property type="match status" value="1"/>
</dbReference>
<protein>
    <recommendedName>
        <fullName evidence="9">rRNA maturation RNase YbeY</fullName>
    </recommendedName>
</protein>
<keyword evidence="5" id="KW-0255">Endonuclease</keyword>
<keyword evidence="7" id="KW-0862">Zinc</keyword>
<dbReference type="Pfam" id="PF02130">
    <property type="entry name" value="YbeY"/>
    <property type="match status" value="1"/>
</dbReference>
<comment type="cofactor">
    <cofactor evidence="1">
        <name>Zn(2+)</name>
        <dbReference type="ChEBI" id="CHEBI:29105"/>
    </cofactor>
</comment>
<dbReference type="EMBL" id="BARV01000407">
    <property type="protein sequence ID" value="GAH97988.1"/>
    <property type="molecule type" value="Genomic_DNA"/>
</dbReference>
<evidence type="ECO:0000256" key="6">
    <source>
        <dbReference type="ARBA" id="ARBA00022801"/>
    </source>
</evidence>
<dbReference type="InterPro" id="IPR023091">
    <property type="entry name" value="MetalPrtase_cat_dom_sf_prd"/>
</dbReference>
<keyword evidence="6" id="KW-0378">Hydrolase</keyword>
<evidence type="ECO:0000256" key="4">
    <source>
        <dbReference type="ARBA" id="ARBA00022723"/>
    </source>
</evidence>
<dbReference type="InterPro" id="IPR002036">
    <property type="entry name" value="YbeY"/>
</dbReference>
<evidence type="ECO:0000256" key="2">
    <source>
        <dbReference type="ARBA" id="ARBA00010875"/>
    </source>
</evidence>
<evidence type="ECO:0000256" key="1">
    <source>
        <dbReference type="ARBA" id="ARBA00001947"/>
    </source>
</evidence>
<dbReference type="PANTHER" id="PTHR46986">
    <property type="entry name" value="ENDORIBONUCLEASE YBEY, CHLOROPLASTIC"/>
    <property type="match status" value="1"/>
</dbReference>